<keyword evidence="4 7" id="KW-0067">ATP-binding</keyword>
<dbReference type="PANTHER" id="PTHR47968:SF18">
    <property type="entry name" value="KINESIN-LIKE PROTEIN KIN-7F"/>
    <property type="match status" value="1"/>
</dbReference>
<dbReference type="PANTHER" id="PTHR47968">
    <property type="entry name" value="CENTROMERE PROTEIN E"/>
    <property type="match status" value="1"/>
</dbReference>
<dbReference type="GO" id="GO:0003777">
    <property type="term" value="F:microtubule motor activity"/>
    <property type="evidence" value="ECO:0007669"/>
    <property type="project" value="InterPro"/>
</dbReference>
<dbReference type="InterPro" id="IPR027640">
    <property type="entry name" value="Kinesin-like_fam"/>
</dbReference>
<dbReference type="Proteomes" id="UP001418222">
    <property type="component" value="Unassembled WGS sequence"/>
</dbReference>
<protein>
    <submittedName>
        <fullName evidence="11">Kinesin-like protein NACK1</fullName>
    </submittedName>
</protein>
<feature type="compositionally biased region" description="Polar residues" evidence="9">
    <location>
        <begin position="798"/>
        <end position="816"/>
    </location>
</feature>
<dbReference type="Pfam" id="PF11995">
    <property type="entry name" value="DUF3490"/>
    <property type="match status" value="1"/>
</dbReference>
<dbReference type="InterPro" id="IPR027417">
    <property type="entry name" value="P-loop_NTPase"/>
</dbReference>
<evidence type="ECO:0000256" key="2">
    <source>
        <dbReference type="ARBA" id="ARBA00022701"/>
    </source>
</evidence>
<evidence type="ECO:0000256" key="5">
    <source>
        <dbReference type="ARBA" id="ARBA00023054"/>
    </source>
</evidence>
<evidence type="ECO:0000256" key="3">
    <source>
        <dbReference type="ARBA" id="ARBA00022741"/>
    </source>
</evidence>
<dbReference type="InterPro" id="IPR001752">
    <property type="entry name" value="Kinesin_motor_dom"/>
</dbReference>
<feature type="compositionally biased region" description="Polar residues" evidence="9">
    <location>
        <begin position="694"/>
        <end position="704"/>
    </location>
</feature>
<dbReference type="SMART" id="SM00129">
    <property type="entry name" value="KISc"/>
    <property type="match status" value="1"/>
</dbReference>
<dbReference type="PROSITE" id="PS00411">
    <property type="entry name" value="KINESIN_MOTOR_1"/>
    <property type="match status" value="1"/>
</dbReference>
<dbReference type="AlphaFoldDB" id="A0AAP0AUP8"/>
<name>A0AAP0AUP8_9ASPA</name>
<evidence type="ECO:0000256" key="8">
    <source>
        <dbReference type="SAM" id="Coils"/>
    </source>
</evidence>
<feature type="region of interest" description="Disordered" evidence="9">
    <location>
        <begin position="694"/>
        <end position="753"/>
    </location>
</feature>
<gene>
    <name evidence="11" type="primary">NACK1</name>
    <name evidence="11" type="ORF">KSP39_PZI022295</name>
</gene>
<accession>A0AAP0AUP8</accession>
<dbReference type="InterPro" id="IPR021881">
    <property type="entry name" value="NACK_C"/>
</dbReference>
<evidence type="ECO:0000256" key="7">
    <source>
        <dbReference type="PROSITE-ProRule" id="PRU00283"/>
    </source>
</evidence>
<feature type="compositionally biased region" description="Basic and acidic residues" evidence="9">
    <location>
        <begin position="817"/>
        <end position="831"/>
    </location>
</feature>
<feature type="region of interest" description="Disordered" evidence="9">
    <location>
        <begin position="1"/>
        <end position="31"/>
    </location>
</feature>
<keyword evidence="12" id="KW-1185">Reference proteome</keyword>
<dbReference type="Gene3D" id="3.40.850.10">
    <property type="entry name" value="Kinesin motor domain"/>
    <property type="match status" value="1"/>
</dbReference>
<evidence type="ECO:0000313" key="12">
    <source>
        <dbReference type="Proteomes" id="UP001418222"/>
    </source>
</evidence>
<feature type="region of interest" description="Disordered" evidence="9">
    <location>
        <begin position="795"/>
        <end position="842"/>
    </location>
</feature>
<evidence type="ECO:0000256" key="1">
    <source>
        <dbReference type="ARBA" id="ARBA00007310"/>
    </source>
</evidence>
<comment type="caution">
    <text evidence="11">The sequence shown here is derived from an EMBL/GenBank/DDBJ whole genome shotgun (WGS) entry which is preliminary data.</text>
</comment>
<dbReference type="FunFam" id="3.40.850.10:FF:000016">
    <property type="entry name" value="Kinesin-like protein"/>
    <property type="match status" value="1"/>
</dbReference>
<dbReference type="GO" id="GO:0007018">
    <property type="term" value="P:microtubule-based movement"/>
    <property type="evidence" value="ECO:0007669"/>
    <property type="project" value="InterPro"/>
</dbReference>
<dbReference type="InterPro" id="IPR036961">
    <property type="entry name" value="Kinesin_motor_dom_sf"/>
</dbReference>
<sequence>MRCEPDKFSRGQKLGEKKGEGKKKSSPGIPQISYSDLLSSLCLLPPYFPAEFIEKNTSAWDEELAGVGDSIAGELHGMGSNDGDEAENGGEGGGKEEKIYVSVRVRPLSSKEIEKNDHSDWEVINNTTLIFKSSLPDRSMLPSAYIYDRVFGYNCDTRKVYEEGAKEIALSVVSGINSSIFAYGQTSSGKTYTMNGITEYFVEDIYEYIDKHEERKFFLKFSAMEIYNEAVRDLLSSDSTPLRLLDDPERGTVVDKLTEEMLRDRSHLKELLAICEAQRQIGETSLNEASSRSHQILRLTIESSARQFRASSLSASVNFVDLAGSERASQTLSAGTRLKEGSHINRSLLTLGTVIRKLSKGTNGHVPYRDSKLTRILQNSLGGNARTAIICTMSPARSHIEQSRNTLLFASCAKEVATSARVNVVMSDKSLIKHLRRELARLEDELRYVGLIHKTTHVDELKEKDTQIIKMEKEIRELSQQRDLAHSRLRNLLSSVGDDQASRVSDESGGVPVHHAYNPSEDGHYSRYWEESSQLSVYHAGTSEDESSVSEASGICYRSPEFSISKFKISNLNNIIDPNQQPSLVARVPENSTGSARNIPQNTYKSLETASETSEASCKVVQCVEINGSIQNKDEFSHLLDEDYDSLLPKILDHTVTGFGLALEHHVRVRQASVDLVKGASSFSASCEENLVSGSNSFGLQNQEKGFPRRTENLPSGNSYLEGDTESEEPSKVLPKLENSSDNPLKVRSIETPDKLAMVRGTRNWEKKLRERHSKTASEAAIPSISDLVEELKEMDQVQHQNQLTKSQELPHTSNENYKDERNVKDGRRDPLSSSSDSPSEWPLTFEKLQRELIELWDAYNVSLIHRADFFLRFKGKPTDSSYMEEERRFLKKMLSQESETETLSSRKNELRREREKLHKCMLKKLSSTEREDLYKKWGIKLDSKRRRMQLAQRLWTDTKNIEHVRGSALLVARLNGHLEPEQAIKEMFGLSFTLQKYQQKSSIWKRISSFR</sequence>
<feature type="region of interest" description="Disordered" evidence="9">
    <location>
        <begin position="72"/>
        <end position="96"/>
    </location>
</feature>
<keyword evidence="5 8" id="KW-0175">Coiled coil</keyword>
<evidence type="ECO:0000259" key="10">
    <source>
        <dbReference type="PROSITE" id="PS50067"/>
    </source>
</evidence>
<evidence type="ECO:0000256" key="6">
    <source>
        <dbReference type="ARBA" id="ARBA00023175"/>
    </source>
</evidence>
<proteinExistence type="inferred from homology"/>
<evidence type="ECO:0000256" key="4">
    <source>
        <dbReference type="ARBA" id="ARBA00022840"/>
    </source>
</evidence>
<keyword evidence="3 7" id="KW-0547">Nucleotide-binding</keyword>
<dbReference type="GO" id="GO:0005874">
    <property type="term" value="C:microtubule"/>
    <property type="evidence" value="ECO:0007669"/>
    <property type="project" value="UniProtKB-KW"/>
</dbReference>
<feature type="compositionally biased region" description="Basic and acidic residues" evidence="9">
    <location>
        <begin position="1"/>
        <end position="23"/>
    </location>
</feature>
<dbReference type="CDD" id="cd01374">
    <property type="entry name" value="KISc_CENP_E"/>
    <property type="match status" value="1"/>
</dbReference>
<reference evidence="11 12" key="1">
    <citation type="journal article" date="2022" name="Nat. Plants">
        <title>Genomes of leafy and leafless Platanthera orchids illuminate the evolution of mycoheterotrophy.</title>
        <authorList>
            <person name="Li M.H."/>
            <person name="Liu K.W."/>
            <person name="Li Z."/>
            <person name="Lu H.C."/>
            <person name="Ye Q.L."/>
            <person name="Zhang D."/>
            <person name="Wang J.Y."/>
            <person name="Li Y.F."/>
            <person name="Zhong Z.M."/>
            <person name="Liu X."/>
            <person name="Yu X."/>
            <person name="Liu D.K."/>
            <person name="Tu X.D."/>
            <person name="Liu B."/>
            <person name="Hao Y."/>
            <person name="Liao X.Y."/>
            <person name="Jiang Y.T."/>
            <person name="Sun W.H."/>
            <person name="Chen J."/>
            <person name="Chen Y.Q."/>
            <person name="Ai Y."/>
            <person name="Zhai J.W."/>
            <person name="Wu S.S."/>
            <person name="Zhou Z."/>
            <person name="Hsiao Y.Y."/>
            <person name="Wu W.L."/>
            <person name="Chen Y.Y."/>
            <person name="Lin Y.F."/>
            <person name="Hsu J.L."/>
            <person name="Li C.Y."/>
            <person name="Wang Z.W."/>
            <person name="Zhao X."/>
            <person name="Zhong W.Y."/>
            <person name="Ma X.K."/>
            <person name="Ma L."/>
            <person name="Huang J."/>
            <person name="Chen G.Z."/>
            <person name="Huang M.Z."/>
            <person name="Huang L."/>
            <person name="Peng D.H."/>
            <person name="Luo Y.B."/>
            <person name="Zou S.Q."/>
            <person name="Chen S.P."/>
            <person name="Lan S."/>
            <person name="Tsai W.C."/>
            <person name="Van de Peer Y."/>
            <person name="Liu Z.J."/>
        </authorList>
    </citation>
    <scope>NUCLEOTIDE SEQUENCE [LARGE SCALE GENOMIC DNA]</scope>
    <source>
        <strain evidence="11">Lor287</strain>
    </source>
</reference>
<organism evidence="11 12">
    <name type="scientific">Platanthera zijinensis</name>
    <dbReference type="NCBI Taxonomy" id="2320716"/>
    <lineage>
        <taxon>Eukaryota</taxon>
        <taxon>Viridiplantae</taxon>
        <taxon>Streptophyta</taxon>
        <taxon>Embryophyta</taxon>
        <taxon>Tracheophyta</taxon>
        <taxon>Spermatophyta</taxon>
        <taxon>Magnoliopsida</taxon>
        <taxon>Liliopsida</taxon>
        <taxon>Asparagales</taxon>
        <taxon>Orchidaceae</taxon>
        <taxon>Orchidoideae</taxon>
        <taxon>Orchideae</taxon>
        <taxon>Orchidinae</taxon>
        <taxon>Platanthera</taxon>
    </lineage>
</organism>
<evidence type="ECO:0000256" key="9">
    <source>
        <dbReference type="SAM" id="MobiDB-lite"/>
    </source>
</evidence>
<keyword evidence="6 7" id="KW-0505">Motor protein</keyword>
<keyword evidence="2" id="KW-0493">Microtubule</keyword>
<dbReference type="PROSITE" id="PS50067">
    <property type="entry name" value="KINESIN_MOTOR_2"/>
    <property type="match status" value="1"/>
</dbReference>
<dbReference type="SUPFAM" id="SSF52540">
    <property type="entry name" value="P-loop containing nucleoside triphosphate hydrolases"/>
    <property type="match status" value="1"/>
</dbReference>
<comment type="similarity">
    <text evidence="1">Belongs to the TRAFAC class myosin-kinesin ATPase superfamily. Kinesin family. KIN-7 subfamily.</text>
</comment>
<feature type="region of interest" description="Disordered" evidence="9">
    <location>
        <begin position="498"/>
        <end position="519"/>
    </location>
</feature>
<dbReference type="GO" id="GO:0008017">
    <property type="term" value="F:microtubule binding"/>
    <property type="evidence" value="ECO:0007669"/>
    <property type="project" value="InterPro"/>
</dbReference>
<dbReference type="PRINTS" id="PR00380">
    <property type="entry name" value="KINESINHEAVY"/>
</dbReference>
<dbReference type="EMBL" id="JBBWWQ010000020">
    <property type="protein sequence ID" value="KAK8916106.1"/>
    <property type="molecule type" value="Genomic_DNA"/>
</dbReference>
<feature type="domain" description="Kinesin motor" evidence="10">
    <location>
        <begin position="98"/>
        <end position="416"/>
    </location>
</feature>
<dbReference type="InterPro" id="IPR019821">
    <property type="entry name" value="Kinesin_motor_CS"/>
</dbReference>
<dbReference type="Pfam" id="PF00225">
    <property type="entry name" value="Kinesin"/>
    <property type="match status" value="1"/>
</dbReference>
<feature type="binding site" evidence="7">
    <location>
        <begin position="184"/>
        <end position="191"/>
    </location>
    <ligand>
        <name>ATP</name>
        <dbReference type="ChEBI" id="CHEBI:30616"/>
    </ligand>
</feature>
<feature type="coiled-coil region" evidence="8">
    <location>
        <begin position="425"/>
        <end position="488"/>
    </location>
</feature>
<evidence type="ECO:0000313" key="11">
    <source>
        <dbReference type="EMBL" id="KAK8916106.1"/>
    </source>
</evidence>
<dbReference type="GO" id="GO:0005524">
    <property type="term" value="F:ATP binding"/>
    <property type="evidence" value="ECO:0007669"/>
    <property type="project" value="UniProtKB-UniRule"/>
</dbReference>